<organism evidence="2 3">
    <name type="scientific">Rhodobacter maris</name>
    <dbReference type="NCBI Taxonomy" id="446682"/>
    <lineage>
        <taxon>Bacteria</taxon>
        <taxon>Pseudomonadati</taxon>
        <taxon>Pseudomonadota</taxon>
        <taxon>Alphaproteobacteria</taxon>
        <taxon>Rhodobacterales</taxon>
        <taxon>Rhodobacter group</taxon>
        <taxon>Rhodobacter</taxon>
    </lineage>
</organism>
<keyword evidence="1" id="KW-1133">Transmembrane helix</keyword>
<reference evidence="3" key="1">
    <citation type="submission" date="2017-08" db="EMBL/GenBank/DDBJ databases">
        <authorList>
            <person name="Varghese N."/>
            <person name="Submissions S."/>
        </authorList>
    </citation>
    <scope>NUCLEOTIDE SEQUENCE [LARGE SCALE GENOMIC DNA]</scope>
    <source>
        <strain evidence="3">JA276</strain>
    </source>
</reference>
<feature type="transmembrane region" description="Helical" evidence="1">
    <location>
        <begin position="7"/>
        <end position="28"/>
    </location>
</feature>
<accession>A0A285TGN5</accession>
<evidence type="ECO:0000313" key="3">
    <source>
        <dbReference type="Proteomes" id="UP000219111"/>
    </source>
</evidence>
<name>A0A285TGN5_9RHOB</name>
<evidence type="ECO:0000256" key="1">
    <source>
        <dbReference type="SAM" id="Phobius"/>
    </source>
</evidence>
<evidence type="ECO:0000313" key="2">
    <source>
        <dbReference type="EMBL" id="SOC21299.1"/>
    </source>
</evidence>
<dbReference type="AlphaFoldDB" id="A0A285TGN5"/>
<dbReference type="EMBL" id="OBMT01000022">
    <property type="protein sequence ID" value="SOC21299.1"/>
    <property type="molecule type" value="Genomic_DNA"/>
</dbReference>
<sequence>MLFFRGLMFGIPISIFLWVLIFLFLSWIF</sequence>
<keyword evidence="3" id="KW-1185">Reference proteome</keyword>
<proteinExistence type="predicted"/>
<keyword evidence="1" id="KW-0812">Transmembrane</keyword>
<dbReference type="Proteomes" id="UP000219111">
    <property type="component" value="Unassembled WGS sequence"/>
</dbReference>
<gene>
    <name evidence="2" type="ORF">SAMN05877831_12221</name>
</gene>
<keyword evidence="1" id="KW-0472">Membrane</keyword>
<protein>
    <submittedName>
        <fullName evidence="2">Uncharacterized protein</fullName>
    </submittedName>
</protein>